<keyword evidence="2" id="KW-1185">Reference proteome</keyword>
<gene>
    <name evidence="1" type="primary">cas6f</name>
    <name evidence="1" type="ORF">CCZ37_07200</name>
</gene>
<name>A0A223MXU2_9VIBR</name>
<dbReference type="InterPro" id="IPR013396">
    <property type="entry name" value="CRISPR-assoc_prot_Csy4"/>
</dbReference>
<dbReference type="CDD" id="cd09739">
    <property type="entry name" value="Cas6_I-F"/>
    <property type="match status" value="1"/>
</dbReference>
<dbReference type="InterPro" id="IPR042564">
    <property type="entry name" value="CRISPR-Cas6/Csy4_sf"/>
</dbReference>
<dbReference type="Pfam" id="PF09618">
    <property type="entry name" value="Cas_Csy4"/>
    <property type="match status" value="1"/>
</dbReference>
<sequence length="183" mass="20718">MDSYIDIHLRPDAEMNEAELGSKVFTKFHKALVKLNTNQIAMSFPEANLKLGQLFRVHGSVSLLNDLQGLCWLGPLVGYCQISEVLSVPEQVQYRVISAKRRNLSSAKLRRLIARGSINKEGEQRYKEKMSNQSINAPYLDLQSGSTGQTYRKFFEFGEKQPLPVSGKFDSYGLSHTTTVPWF</sequence>
<organism evidence="1 2">
    <name type="scientific">Vibrio qinghaiensis</name>
    <dbReference type="NCBI Taxonomy" id="2025808"/>
    <lineage>
        <taxon>Bacteria</taxon>
        <taxon>Pseudomonadati</taxon>
        <taxon>Pseudomonadota</taxon>
        <taxon>Gammaproteobacteria</taxon>
        <taxon>Vibrionales</taxon>
        <taxon>Vibrionaceae</taxon>
        <taxon>Vibrio</taxon>
    </lineage>
</organism>
<dbReference type="Gene3D" id="3.30.70.2540">
    <property type="entry name" value="CRISPR-associated endoribonuclease Cas6/Csy4"/>
    <property type="match status" value="1"/>
</dbReference>
<evidence type="ECO:0000313" key="1">
    <source>
        <dbReference type="EMBL" id="ASU22389.1"/>
    </source>
</evidence>
<evidence type="ECO:0000313" key="2">
    <source>
        <dbReference type="Proteomes" id="UP000215148"/>
    </source>
</evidence>
<accession>A0A223MXU2</accession>
<reference evidence="1 2" key="1">
    <citation type="submission" date="2017-08" db="EMBL/GenBank/DDBJ databases">
        <title>The Vibrio qinghaiensis sp.-Q67 is a luminous bacteria isolated firstly from Qinghai lake, Qinghai province, China, which has been proved to be very sensitive to detect environmental and food pollutants. Therefore, complete genome analysis of V. qinghaiensis sp.-Q67 highlights the potential application of this strain on detection of hazards in the contaminated environments.</title>
        <authorList>
            <person name="Gong L."/>
        </authorList>
    </citation>
    <scope>NUCLEOTIDE SEQUENCE [LARGE SCALE GENOMIC DNA]</scope>
    <source>
        <strain evidence="1 2">Q67</strain>
    </source>
</reference>
<dbReference type="GO" id="GO:0004519">
    <property type="term" value="F:endonuclease activity"/>
    <property type="evidence" value="ECO:0007669"/>
    <property type="project" value="InterPro"/>
</dbReference>
<dbReference type="AlphaFoldDB" id="A0A223MXU2"/>
<dbReference type="NCBIfam" id="TIGR02563">
    <property type="entry name" value="cas_Csy4"/>
    <property type="match status" value="1"/>
</dbReference>
<protein>
    <submittedName>
        <fullName evidence="1">Type I-F CRISPR-associated endoribonuclease Cas6/Csy4</fullName>
    </submittedName>
</protein>
<dbReference type="RefSeq" id="WP_094500150.1">
    <property type="nucleotide sequence ID" value="NZ_CAWNHI010000001.1"/>
</dbReference>
<dbReference type="GO" id="GO:0043571">
    <property type="term" value="P:maintenance of CRISPR repeat elements"/>
    <property type="evidence" value="ECO:0007669"/>
    <property type="project" value="InterPro"/>
</dbReference>
<dbReference type="Proteomes" id="UP000215148">
    <property type="component" value="Chromosome 1"/>
</dbReference>
<proteinExistence type="predicted"/>
<dbReference type="EMBL" id="CP022741">
    <property type="protein sequence ID" value="ASU22389.1"/>
    <property type="molecule type" value="Genomic_DNA"/>
</dbReference>
<dbReference type="KEGG" id="vqi:CCZ37_07200"/>